<sequence length="99" mass="10913">MIPIVPVEESTSLSCDSCPAACCRLEVMLITDTGVPMRFVDVDQWGAMTMARLDDGWCAALDRDSLRCSIYENRPLICREFELGADDCLAERRAHGAGV</sequence>
<evidence type="ECO:0000313" key="1">
    <source>
        <dbReference type="EMBL" id="MFC3606218.1"/>
    </source>
</evidence>
<dbReference type="RefSeq" id="WP_386360012.1">
    <property type="nucleotide sequence ID" value="NZ_JBHRXZ010000001.1"/>
</dbReference>
<organism evidence="1 2">
    <name type="scientific">Stutzerimonas tarimensis</name>
    <dbReference type="NCBI Taxonomy" id="1507735"/>
    <lineage>
        <taxon>Bacteria</taxon>
        <taxon>Pseudomonadati</taxon>
        <taxon>Pseudomonadota</taxon>
        <taxon>Gammaproteobacteria</taxon>
        <taxon>Pseudomonadales</taxon>
        <taxon>Pseudomonadaceae</taxon>
        <taxon>Stutzerimonas</taxon>
    </lineage>
</organism>
<dbReference type="Pfam" id="PF03692">
    <property type="entry name" value="CxxCxxCC"/>
    <property type="match status" value="1"/>
</dbReference>
<dbReference type="InterPro" id="IPR005358">
    <property type="entry name" value="Puta_zinc/iron-chelating_dom"/>
</dbReference>
<comment type="caution">
    <text evidence="1">The sequence shown here is derived from an EMBL/GenBank/DDBJ whole genome shotgun (WGS) entry which is preliminary data.</text>
</comment>
<proteinExistence type="predicted"/>
<dbReference type="Proteomes" id="UP001595630">
    <property type="component" value="Unassembled WGS sequence"/>
</dbReference>
<dbReference type="EMBL" id="JBHRXZ010000001">
    <property type="protein sequence ID" value="MFC3606218.1"/>
    <property type="molecule type" value="Genomic_DNA"/>
</dbReference>
<evidence type="ECO:0000313" key="2">
    <source>
        <dbReference type="Proteomes" id="UP001595630"/>
    </source>
</evidence>
<reference evidence="2" key="1">
    <citation type="journal article" date="2019" name="Int. J. Syst. Evol. Microbiol.">
        <title>The Global Catalogue of Microorganisms (GCM) 10K type strain sequencing project: providing services to taxonomists for standard genome sequencing and annotation.</title>
        <authorList>
            <consortium name="The Broad Institute Genomics Platform"/>
            <consortium name="The Broad Institute Genome Sequencing Center for Infectious Disease"/>
            <person name="Wu L."/>
            <person name="Ma J."/>
        </authorList>
    </citation>
    <scope>NUCLEOTIDE SEQUENCE [LARGE SCALE GENOMIC DNA]</scope>
    <source>
        <strain evidence="2">KCTC 42447</strain>
    </source>
</reference>
<accession>A0ABV7T3V6</accession>
<keyword evidence="2" id="KW-1185">Reference proteome</keyword>
<protein>
    <submittedName>
        <fullName evidence="1">YkgJ family cysteine cluster protein</fullName>
    </submittedName>
</protein>
<name>A0ABV7T3V6_9GAMM</name>
<gene>
    <name evidence="1" type="ORF">ACFOMF_00240</name>
</gene>